<dbReference type="GO" id="GO:0004497">
    <property type="term" value="F:monooxygenase activity"/>
    <property type="evidence" value="ECO:0007669"/>
    <property type="project" value="UniProtKB-KW"/>
</dbReference>
<keyword evidence="2 4" id="KW-0503">Monooxygenase</keyword>
<dbReference type="SUPFAM" id="SSF51905">
    <property type="entry name" value="FAD/NAD(P)-binding domain"/>
    <property type="match status" value="1"/>
</dbReference>
<dbReference type="Gene3D" id="3.50.50.60">
    <property type="entry name" value="FAD/NAD(P)-binding domain"/>
    <property type="match status" value="3"/>
</dbReference>
<evidence type="ECO:0000256" key="2">
    <source>
        <dbReference type="ARBA" id="ARBA00023033"/>
    </source>
</evidence>
<dbReference type="PANTHER" id="PTHR13789">
    <property type="entry name" value="MONOOXYGENASE"/>
    <property type="match status" value="1"/>
</dbReference>
<feature type="domain" description="FAD-binding" evidence="3">
    <location>
        <begin position="8"/>
        <end position="36"/>
    </location>
</feature>
<evidence type="ECO:0000313" key="5">
    <source>
        <dbReference type="Proteomes" id="UP000640725"/>
    </source>
</evidence>
<protein>
    <submittedName>
        <fullName evidence="4">FAD-dependent monooxygenase</fullName>
    </submittedName>
</protein>
<name>A0ABR9UIH5_9CYAN</name>
<dbReference type="PANTHER" id="PTHR13789:SF309">
    <property type="entry name" value="PUTATIVE (AFU_ORTHOLOGUE AFUA_6G14510)-RELATED"/>
    <property type="match status" value="1"/>
</dbReference>
<gene>
    <name evidence="4" type="ORF">IQ236_23945</name>
</gene>
<dbReference type="EMBL" id="JADEWU010000089">
    <property type="protein sequence ID" value="MBE9146247.1"/>
    <property type="molecule type" value="Genomic_DNA"/>
</dbReference>
<keyword evidence="5" id="KW-1185">Reference proteome</keyword>
<dbReference type="InterPro" id="IPR050493">
    <property type="entry name" value="FAD-dep_Monooxygenase_BioMet"/>
</dbReference>
<dbReference type="PRINTS" id="PR00420">
    <property type="entry name" value="RNGMNOXGNASE"/>
</dbReference>
<evidence type="ECO:0000259" key="3">
    <source>
        <dbReference type="Pfam" id="PF01494"/>
    </source>
</evidence>
<dbReference type="RefSeq" id="WP_193871606.1">
    <property type="nucleotide sequence ID" value="NZ_JADEWU010000089.1"/>
</dbReference>
<keyword evidence="1" id="KW-0560">Oxidoreductase</keyword>
<evidence type="ECO:0000313" key="4">
    <source>
        <dbReference type="EMBL" id="MBE9146247.1"/>
    </source>
</evidence>
<dbReference type="Pfam" id="PF01494">
    <property type="entry name" value="FAD_binding_3"/>
    <property type="match status" value="2"/>
</dbReference>
<accession>A0ABR9UIH5</accession>
<dbReference type="InterPro" id="IPR002938">
    <property type="entry name" value="FAD-bd"/>
</dbReference>
<comment type="caution">
    <text evidence="4">The sequence shown here is derived from an EMBL/GenBank/DDBJ whole genome shotgun (WGS) entry which is preliminary data.</text>
</comment>
<reference evidence="4 5" key="1">
    <citation type="submission" date="2020-10" db="EMBL/GenBank/DDBJ databases">
        <authorList>
            <person name="Castelo-Branco R."/>
            <person name="Eusebio N."/>
            <person name="Adriana R."/>
            <person name="Vieira A."/>
            <person name="Brugerolle De Fraissinette N."/>
            <person name="Rezende De Castro R."/>
            <person name="Schneider M.P."/>
            <person name="Vasconcelos V."/>
            <person name="Leao P.N."/>
        </authorList>
    </citation>
    <scope>NUCLEOTIDE SEQUENCE [LARGE SCALE GENOMIC DNA]</scope>
    <source>
        <strain evidence="4 5">LEGE 06226</strain>
    </source>
</reference>
<proteinExistence type="predicted"/>
<organism evidence="4 5">
    <name type="scientific">Planktothrix mougeotii LEGE 06226</name>
    <dbReference type="NCBI Taxonomy" id="1828728"/>
    <lineage>
        <taxon>Bacteria</taxon>
        <taxon>Bacillati</taxon>
        <taxon>Cyanobacteriota</taxon>
        <taxon>Cyanophyceae</taxon>
        <taxon>Oscillatoriophycideae</taxon>
        <taxon>Oscillatoriales</taxon>
        <taxon>Microcoleaceae</taxon>
        <taxon>Planktothrix</taxon>
    </lineage>
</organism>
<dbReference type="Proteomes" id="UP000640725">
    <property type="component" value="Unassembled WGS sequence"/>
</dbReference>
<feature type="domain" description="FAD-binding" evidence="3">
    <location>
        <begin position="388"/>
        <end position="460"/>
    </location>
</feature>
<dbReference type="InterPro" id="IPR036188">
    <property type="entry name" value="FAD/NAD-bd_sf"/>
</dbReference>
<sequence length="496" mass="56267">MVNSTEIYDVLIVGAGPVGLATALGLRQRGIHNILVIDQTHNFRPVGQVLDLLPNGLKALNCIQTQAYEAITTGEIRFSPANFSPNNQPKILPEWVQKNTNGKRISAIPLSFEHWFNLYGEGRVSMAWYELQTCLRNLLPDNLVKVNHRCVNIVDEPELGCVRIDCICDREIEANPYAHWEQEQPQNPLISQDLEPLNPSFQLQSFRAKIVIAADGINSRIRQVLYENTPYQSVAKPEYSGFSAIGCTHITDIPPSLRTELEETFFSDCRIVTLIQDKITPNCQSLDKPRMILLNRPTGEIGYLLHAALPLETLEQCSGNSLINLAITDLKKANFPDNLQQLVGLSSLKTLYKRPYYIHRVIIYNQLKFPSSAHLYAPDSHVEMQPFWSQGRVVLVGDAIHGMPPFAAQGVNQGFEDALVMVTLLEELAKNNHWNYSDKITQCFQTYEEFRRPFMAKIQQATLERLEWSETQLLEYNQAVYGRNFQDIIKQLKASG</sequence>
<evidence type="ECO:0000256" key="1">
    <source>
        <dbReference type="ARBA" id="ARBA00023002"/>
    </source>
</evidence>